<keyword evidence="1" id="KW-1133">Transmembrane helix</keyword>
<reference evidence="2 3" key="1">
    <citation type="submission" date="2016-05" db="EMBL/GenBank/DDBJ databases">
        <title>Paenibacillus oryzae. sp. nov., isolated from the rice root.</title>
        <authorList>
            <person name="Zhang J."/>
            <person name="Zhang X."/>
        </authorList>
    </citation>
    <scope>NUCLEOTIDE SEQUENCE [LARGE SCALE GENOMIC DNA]</scope>
    <source>
        <strain evidence="2 3">1DrF-4</strain>
    </source>
</reference>
<gene>
    <name evidence="2" type="ORF">A7K91_22325</name>
</gene>
<keyword evidence="1" id="KW-0812">Transmembrane</keyword>
<keyword evidence="3" id="KW-1185">Reference proteome</keyword>
<evidence type="ECO:0000313" key="2">
    <source>
        <dbReference type="EMBL" id="OBR67618.1"/>
    </source>
</evidence>
<comment type="caution">
    <text evidence="2">The sequence shown here is derived from an EMBL/GenBank/DDBJ whole genome shotgun (WGS) entry which is preliminary data.</text>
</comment>
<dbReference type="InterPro" id="IPR021529">
    <property type="entry name" value="DUF2798"/>
</dbReference>
<dbReference type="AlphaFoldDB" id="A0A1A5YPX7"/>
<feature type="transmembrane region" description="Helical" evidence="1">
    <location>
        <begin position="81"/>
        <end position="109"/>
    </location>
</feature>
<feature type="transmembrane region" description="Helical" evidence="1">
    <location>
        <begin position="129"/>
        <end position="148"/>
    </location>
</feature>
<protein>
    <submittedName>
        <fullName evidence="2">DUF2798 domain-containing protein</fullName>
    </submittedName>
</protein>
<dbReference type="Proteomes" id="UP000092024">
    <property type="component" value="Unassembled WGS sequence"/>
</dbReference>
<proteinExistence type="predicted"/>
<dbReference type="RefSeq" id="WP_068680465.1">
    <property type="nucleotide sequence ID" value="NZ_LYPA01000032.1"/>
</dbReference>
<dbReference type="EMBL" id="LYPA01000032">
    <property type="protein sequence ID" value="OBR67618.1"/>
    <property type="molecule type" value="Genomic_DNA"/>
</dbReference>
<accession>A0A1A5YPX7</accession>
<feature type="transmembrane region" description="Helical" evidence="1">
    <location>
        <begin position="9"/>
        <end position="30"/>
    </location>
</feature>
<evidence type="ECO:0000313" key="3">
    <source>
        <dbReference type="Proteomes" id="UP000092024"/>
    </source>
</evidence>
<dbReference type="Pfam" id="PF11391">
    <property type="entry name" value="DUF2798"/>
    <property type="match status" value="2"/>
</dbReference>
<keyword evidence="1" id="KW-0472">Membrane</keyword>
<sequence length="166" mass="18371">MPATKKESLYFGLMMCFGMVIVMTTYNLALNNRLWEITLAEGVVEFLCGISVAFLLDFFLVGPFAKKMAFKLPINKSKKVYAILSISTCMVIGMAACMSLYGLAMAYWINGPGTEPLLVSYLQTFGKNFIVALPLQLLIVGPLVRYVFIRFVQKKTNSPLAGASQI</sequence>
<name>A0A1A5YPX7_9BACL</name>
<evidence type="ECO:0000256" key="1">
    <source>
        <dbReference type="SAM" id="Phobius"/>
    </source>
</evidence>
<feature type="transmembrane region" description="Helical" evidence="1">
    <location>
        <begin position="42"/>
        <end position="61"/>
    </location>
</feature>
<organism evidence="2 3">
    <name type="scientific">Paenibacillus oryzae</name>
    <dbReference type="NCBI Taxonomy" id="1844972"/>
    <lineage>
        <taxon>Bacteria</taxon>
        <taxon>Bacillati</taxon>
        <taxon>Bacillota</taxon>
        <taxon>Bacilli</taxon>
        <taxon>Bacillales</taxon>
        <taxon>Paenibacillaceae</taxon>
        <taxon>Paenibacillus</taxon>
    </lineage>
</organism>
<dbReference type="OrthoDB" id="7062363at2"/>